<dbReference type="GO" id="GO:0043137">
    <property type="term" value="P:DNA replication, removal of RNA primer"/>
    <property type="evidence" value="ECO:0007669"/>
    <property type="project" value="TreeGrafter"/>
</dbReference>
<dbReference type="GO" id="GO:0030145">
    <property type="term" value="F:manganese ion binding"/>
    <property type="evidence" value="ECO:0007669"/>
    <property type="project" value="UniProtKB-UniRule"/>
</dbReference>
<dbReference type="InterPro" id="IPR001352">
    <property type="entry name" value="RNase_HII/HIII"/>
</dbReference>
<accession>A0AAE4FPJ9</accession>
<proteinExistence type="inferred from homology"/>
<dbReference type="InterPro" id="IPR022898">
    <property type="entry name" value="RNase_HII"/>
</dbReference>
<evidence type="ECO:0000256" key="1">
    <source>
        <dbReference type="ARBA" id="ARBA00000077"/>
    </source>
</evidence>
<dbReference type="InterPro" id="IPR024567">
    <property type="entry name" value="RNase_HII/HIII_dom"/>
</dbReference>
<evidence type="ECO:0000256" key="12">
    <source>
        <dbReference type="ARBA" id="ARBA00022801"/>
    </source>
</evidence>
<dbReference type="AlphaFoldDB" id="A0AAE4FPJ9"/>
<evidence type="ECO:0000259" key="17">
    <source>
        <dbReference type="PROSITE" id="PS51975"/>
    </source>
</evidence>
<evidence type="ECO:0000256" key="4">
    <source>
        <dbReference type="ARBA" id="ARBA00004496"/>
    </source>
</evidence>
<dbReference type="Gene3D" id="3.30.420.10">
    <property type="entry name" value="Ribonuclease H-like superfamily/Ribonuclease H"/>
    <property type="match status" value="1"/>
</dbReference>
<comment type="function">
    <text evidence="3 14 16">Endonuclease that specifically degrades the RNA of RNA-DNA hybrids.</text>
</comment>
<evidence type="ECO:0000313" key="19">
    <source>
        <dbReference type="Proteomes" id="UP001268256"/>
    </source>
</evidence>
<evidence type="ECO:0000256" key="7">
    <source>
        <dbReference type="ARBA" id="ARBA00019179"/>
    </source>
</evidence>
<dbReference type="RefSeq" id="WP_322877061.1">
    <property type="nucleotide sequence ID" value="NZ_JAVMIP010000002.1"/>
</dbReference>
<dbReference type="GO" id="GO:0005737">
    <property type="term" value="C:cytoplasm"/>
    <property type="evidence" value="ECO:0007669"/>
    <property type="project" value="UniProtKB-SubCell"/>
</dbReference>
<dbReference type="EC" id="3.1.26.4" evidence="6 14"/>
<keyword evidence="8 14" id="KW-0963">Cytoplasm</keyword>
<evidence type="ECO:0000256" key="9">
    <source>
        <dbReference type="ARBA" id="ARBA00022722"/>
    </source>
</evidence>
<sequence>MPITPTLEQESRLWQQGLSWVAGVDEVGRGCWAGPVVAAAVVLPPGLAESAKIPLVRDSKTLNARQREALAPQIMAQCQRWGLGLGTVAEIDQLNIQQATDLAMARALGQVKPWDYALVDGILSAKTKFAGACQAIIRGDAQCYSIACAAILAKVARDQWLSQLGHRYPEYGWERNKGYGTRQHQQALQQLGVTPWHRQSFAPMRVIRFGPDQGT</sequence>
<evidence type="ECO:0000256" key="8">
    <source>
        <dbReference type="ARBA" id="ARBA00022490"/>
    </source>
</evidence>
<reference evidence="19" key="1">
    <citation type="submission" date="2023-07" db="EMBL/GenBank/DDBJ databases">
        <authorList>
            <person name="Luz R."/>
            <person name="Cordeiro R."/>
            <person name="Fonseca A."/>
            <person name="Goncalves V."/>
        </authorList>
    </citation>
    <scope>NUCLEOTIDE SEQUENCE [LARGE SCALE GENOMIC DNA]</scope>
    <source>
        <strain evidence="19">BACA0444</strain>
    </source>
</reference>
<comment type="catalytic activity">
    <reaction evidence="1 14 15 16">
        <text>Endonucleolytic cleavage to 5'-phosphomonoester.</text>
        <dbReference type="EC" id="3.1.26.4"/>
    </reaction>
</comment>
<dbReference type="InterPro" id="IPR012337">
    <property type="entry name" value="RNaseH-like_sf"/>
</dbReference>
<dbReference type="PANTHER" id="PTHR10954">
    <property type="entry name" value="RIBONUCLEASE H2 SUBUNIT A"/>
    <property type="match status" value="1"/>
</dbReference>
<evidence type="ECO:0000256" key="13">
    <source>
        <dbReference type="ARBA" id="ARBA00023211"/>
    </source>
</evidence>
<keyword evidence="19" id="KW-1185">Reference proteome</keyword>
<comment type="cofactor">
    <cofactor evidence="2">
        <name>Mg(2+)</name>
        <dbReference type="ChEBI" id="CHEBI:18420"/>
    </cofactor>
</comment>
<comment type="cofactor">
    <cofactor evidence="14 15">
        <name>Mn(2+)</name>
        <dbReference type="ChEBI" id="CHEBI:29035"/>
    </cofactor>
    <cofactor evidence="14 15">
        <name>Mg(2+)</name>
        <dbReference type="ChEBI" id="CHEBI:18420"/>
    </cofactor>
    <text evidence="14 15">Manganese or magnesium. Binds 1 divalent metal ion per monomer in the absence of substrate. May bind a second metal ion after substrate binding.</text>
</comment>
<keyword evidence="12 14" id="KW-0378">Hydrolase</keyword>
<dbReference type="PANTHER" id="PTHR10954:SF18">
    <property type="entry name" value="RIBONUCLEASE HII"/>
    <property type="match status" value="1"/>
</dbReference>
<dbReference type="GO" id="GO:0004523">
    <property type="term" value="F:RNA-DNA hybrid ribonuclease activity"/>
    <property type="evidence" value="ECO:0007669"/>
    <property type="project" value="UniProtKB-UniRule"/>
</dbReference>
<dbReference type="Pfam" id="PF01351">
    <property type="entry name" value="RNase_HII"/>
    <property type="match status" value="1"/>
</dbReference>
<evidence type="ECO:0000256" key="3">
    <source>
        <dbReference type="ARBA" id="ARBA00004065"/>
    </source>
</evidence>
<evidence type="ECO:0000256" key="14">
    <source>
        <dbReference type="HAMAP-Rule" id="MF_00052"/>
    </source>
</evidence>
<gene>
    <name evidence="14" type="primary">rnhB</name>
    <name evidence="18" type="ORF">RIF25_02930</name>
</gene>
<feature type="binding site" evidence="14 15">
    <location>
        <position position="25"/>
    </location>
    <ligand>
        <name>a divalent metal cation</name>
        <dbReference type="ChEBI" id="CHEBI:60240"/>
    </ligand>
</feature>
<evidence type="ECO:0000256" key="6">
    <source>
        <dbReference type="ARBA" id="ARBA00012180"/>
    </source>
</evidence>
<dbReference type="PROSITE" id="PS51975">
    <property type="entry name" value="RNASE_H_2"/>
    <property type="match status" value="1"/>
</dbReference>
<dbReference type="GO" id="GO:0003723">
    <property type="term" value="F:RNA binding"/>
    <property type="evidence" value="ECO:0007669"/>
    <property type="project" value="UniProtKB-UniRule"/>
</dbReference>
<feature type="binding site" evidence="14 15">
    <location>
        <position position="26"/>
    </location>
    <ligand>
        <name>a divalent metal cation</name>
        <dbReference type="ChEBI" id="CHEBI:60240"/>
    </ligand>
</feature>
<dbReference type="InterPro" id="IPR036397">
    <property type="entry name" value="RNaseH_sf"/>
</dbReference>
<comment type="caution">
    <text evidence="18">The sequence shown here is derived from an EMBL/GenBank/DDBJ whole genome shotgun (WGS) entry which is preliminary data.</text>
</comment>
<keyword evidence="13 14" id="KW-0464">Manganese</keyword>
<evidence type="ECO:0000256" key="10">
    <source>
        <dbReference type="ARBA" id="ARBA00022723"/>
    </source>
</evidence>
<evidence type="ECO:0000313" key="18">
    <source>
        <dbReference type="EMBL" id="MDS3859756.1"/>
    </source>
</evidence>
<keyword evidence="10 14" id="KW-0479">Metal-binding</keyword>
<organism evidence="18 19">
    <name type="scientific">Pseudocalidococcus azoricus BACA0444</name>
    <dbReference type="NCBI Taxonomy" id="2918990"/>
    <lineage>
        <taxon>Bacteria</taxon>
        <taxon>Bacillati</taxon>
        <taxon>Cyanobacteriota</taxon>
        <taxon>Cyanophyceae</taxon>
        <taxon>Acaryochloridales</taxon>
        <taxon>Thermosynechococcaceae</taxon>
        <taxon>Pseudocalidococcus</taxon>
        <taxon>Pseudocalidococcus azoricus</taxon>
    </lineage>
</organism>
<dbReference type="Proteomes" id="UP001268256">
    <property type="component" value="Unassembled WGS sequence"/>
</dbReference>
<evidence type="ECO:0000256" key="2">
    <source>
        <dbReference type="ARBA" id="ARBA00001946"/>
    </source>
</evidence>
<dbReference type="GO" id="GO:0006298">
    <property type="term" value="P:mismatch repair"/>
    <property type="evidence" value="ECO:0007669"/>
    <property type="project" value="TreeGrafter"/>
</dbReference>
<dbReference type="HAMAP" id="MF_00052_B">
    <property type="entry name" value="RNase_HII_B"/>
    <property type="match status" value="1"/>
</dbReference>
<name>A0AAE4FPJ9_9CYAN</name>
<dbReference type="NCBIfam" id="NF000595">
    <property type="entry name" value="PRK00015.1-3"/>
    <property type="match status" value="1"/>
</dbReference>
<evidence type="ECO:0000256" key="16">
    <source>
        <dbReference type="RuleBase" id="RU003515"/>
    </source>
</evidence>
<dbReference type="GO" id="GO:0032299">
    <property type="term" value="C:ribonuclease H2 complex"/>
    <property type="evidence" value="ECO:0007669"/>
    <property type="project" value="TreeGrafter"/>
</dbReference>
<comment type="subcellular location">
    <subcellularLocation>
        <location evidence="4 14">Cytoplasm</location>
    </subcellularLocation>
</comment>
<feature type="binding site" evidence="14 15">
    <location>
        <position position="120"/>
    </location>
    <ligand>
        <name>a divalent metal cation</name>
        <dbReference type="ChEBI" id="CHEBI:60240"/>
    </ligand>
</feature>
<evidence type="ECO:0000256" key="15">
    <source>
        <dbReference type="PROSITE-ProRule" id="PRU01319"/>
    </source>
</evidence>
<feature type="domain" description="RNase H type-2" evidence="17">
    <location>
        <begin position="19"/>
        <end position="213"/>
    </location>
</feature>
<dbReference type="SUPFAM" id="SSF53098">
    <property type="entry name" value="Ribonuclease H-like"/>
    <property type="match status" value="1"/>
</dbReference>
<comment type="similarity">
    <text evidence="5 14 16">Belongs to the RNase HII family.</text>
</comment>
<dbReference type="EMBL" id="JAVMIP010000002">
    <property type="protein sequence ID" value="MDS3859756.1"/>
    <property type="molecule type" value="Genomic_DNA"/>
</dbReference>
<evidence type="ECO:0000256" key="11">
    <source>
        <dbReference type="ARBA" id="ARBA00022759"/>
    </source>
</evidence>
<dbReference type="CDD" id="cd07182">
    <property type="entry name" value="RNase_HII_bacteria_HII_like"/>
    <property type="match status" value="1"/>
</dbReference>
<keyword evidence="11 14" id="KW-0255">Endonuclease</keyword>
<evidence type="ECO:0000256" key="5">
    <source>
        <dbReference type="ARBA" id="ARBA00007383"/>
    </source>
</evidence>
<protein>
    <recommendedName>
        <fullName evidence="7 14">Ribonuclease HII</fullName>
        <shortName evidence="14">RNase HII</shortName>
        <ecNumber evidence="6 14">3.1.26.4</ecNumber>
    </recommendedName>
</protein>
<keyword evidence="9 14" id="KW-0540">Nuclease</keyword>